<name>A0AAD3XMK9_NEPGR</name>
<comment type="caution">
    <text evidence="1">The sequence shown here is derived from an EMBL/GenBank/DDBJ whole genome shotgun (WGS) entry which is preliminary data.</text>
</comment>
<gene>
    <name evidence="1" type="ORF">Nepgr_011682</name>
</gene>
<keyword evidence="2" id="KW-1185">Reference proteome</keyword>
<dbReference type="Proteomes" id="UP001279734">
    <property type="component" value="Unassembled WGS sequence"/>
</dbReference>
<evidence type="ECO:0000313" key="2">
    <source>
        <dbReference type="Proteomes" id="UP001279734"/>
    </source>
</evidence>
<dbReference type="EMBL" id="BSYO01000009">
    <property type="protein sequence ID" value="GMH09841.1"/>
    <property type="molecule type" value="Genomic_DNA"/>
</dbReference>
<reference evidence="1" key="1">
    <citation type="submission" date="2023-05" db="EMBL/GenBank/DDBJ databases">
        <title>Nepenthes gracilis genome sequencing.</title>
        <authorList>
            <person name="Fukushima K."/>
        </authorList>
    </citation>
    <scope>NUCLEOTIDE SEQUENCE</scope>
    <source>
        <strain evidence="1">SING2019-196</strain>
    </source>
</reference>
<proteinExistence type="predicted"/>
<accession>A0AAD3XMK9</accession>
<protein>
    <submittedName>
        <fullName evidence="1">Uncharacterized protein</fullName>
    </submittedName>
</protein>
<sequence>MLLHTAGCMQSFMRPRDANLDPCPCSLPLANFVMPPPLFSEFQMSLLDFSVRAATVQTRSSHHHMELYLPHYCHTFAGCIHQKDTSVLNLVMSVPAGVACSATIKAYFRIPSYSTFFDSPLGEATVHLGPL</sequence>
<organism evidence="1 2">
    <name type="scientific">Nepenthes gracilis</name>
    <name type="common">Slender pitcher plant</name>
    <dbReference type="NCBI Taxonomy" id="150966"/>
    <lineage>
        <taxon>Eukaryota</taxon>
        <taxon>Viridiplantae</taxon>
        <taxon>Streptophyta</taxon>
        <taxon>Embryophyta</taxon>
        <taxon>Tracheophyta</taxon>
        <taxon>Spermatophyta</taxon>
        <taxon>Magnoliopsida</taxon>
        <taxon>eudicotyledons</taxon>
        <taxon>Gunneridae</taxon>
        <taxon>Pentapetalae</taxon>
        <taxon>Caryophyllales</taxon>
        <taxon>Nepenthaceae</taxon>
        <taxon>Nepenthes</taxon>
    </lineage>
</organism>
<evidence type="ECO:0000313" key="1">
    <source>
        <dbReference type="EMBL" id="GMH09841.1"/>
    </source>
</evidence>
<dbReference type="AlphaFoldDB" id="A0AAD3XMK9"/>